<organism evidence="1 2">
    <name type="scientific">Russula ochroleuca</name>
    <dbReference type="NCBI Taxonomy" id="152965"/>
    <lineage>
        <taxon>Eukaryota</taxon>
        <taxon>Fungi</taxon>
        <taxon>Dikarya</taxon>
        <taxon>Basidiomycota</taxon>
        <taxon>Agaricomycotina</taxon>
        <taxon>Agaricomycetes</taxon>
        <taxon>Russulales</taxon>
        <taxon>Russulaceae</taxon>
        <taxon>Russula</taxon>
    </lineage>
</organism>
<accession>A0A9P5MLL2</accession>
<dbReference type="EMBL" id="WHVB01000033">
    <property type="protein sequence ID" value="KAF8468073.1"/>
    <property type="molecule type" value="Genomic_DNA"/>
</dbReference>
<proteinExistence type="predicted"/>
<dbReference type="AlphaFoldDB" id="A0A9P5MLL2"/>
<evidence type="ECO:0000313" key="2">
    <source>
        <dbReference type="Proteomes" id="UP000759537"/>
    </source>
</evidence>
<protein>
    <submittedName>
        <fullName evidence="1">Uncharacterized protein</fullName>
    </submittedName>
</protein>
<keyword evidence="2" id="KW-1185">Reference proteome</keyword>
<evidence type="ECO:0000313" key="1">
    <source>
        <dbReference type="EMBL" id="KAF8468073.1"/>
    </source>
</evidence>
<dbReference type="Proteomes" id="UP000759537">
    <property type="component" value="Unassembled WGS sequence"/>
</dbReference>
<reference evidence="1" key="2">
    <citation type="journal article" date="2020" name="Nat. Commun.">
        <title>Large-scale genome sequencing of mycorrhizal fungi provides insights into the early evolution of symbiotic traits.</title>
        <authorList>
            <person name="Miyauchi S."/>
            <person name="Kiss E."/>
            <person name="Kuo A."/>
            <person name="Drula E."/>
            <person name="Kohler A."/>
            <person name="Sanchez-Garcia M."/>
            <person name="Morin E."/>
            <person name="Andreopoulos B."/>
            <person name="Barry K.W."/>
            <person name="Bonito G."/>
            <person name="Buee M."/>
            <person name="Carver A."/>
            <person name="Chen C."/>
            <person name="Cichocki N."/>
            <person name="Clum A."/>
            <person name="Culley D."/>
            <person name="Crous P.W."/>
            <person name="Fauchery L."/>
            <person name="Girlanda M."/>
            <person name="Hayes R.D."/>
            <person name="Keri Z."/>
            <person name="LaButti K."/>
            <person name="Lipzen A."/>
            <person name="Lombard V."/>
            <person name="Magnuson J."/>
            <person name="Maillard F."/>
            <person name="Murat C."/>
            <person name="Nolan M."/>
            <person name="Ohm R.A."/>
            <person name="Pangilinan J."/>
            <person name="Pereira M.F."/>
            <person name="Perotto S."/>
            <person name="Peter M."/>
            <person name="Pfister S."/>
            <person name="Riley R."/>
            <person name="Sitrit Y."/>
            <person name="Stielow J.B."/>
            <person name="Szollosi G."/>
            <person name="Zifcakova L."/>
            <person name="Stursova M."/>
            <person name="Spatafora J.W."/>
            <person name="Tedersoo L."/>
            <person name="Vaario L.M."/>
            <person name="Yamada A."/>
            <person name="Yan M."/>
            <person name="Wang P."/>
            <person name="Xu J."/>
            <person name="Bruns T."/>
            <person name="Baldrian P."/>
            <person name="Vilgalys R."/>
            <person name="Dunand C."/>
            <person name="Henrissat B."/>
            <person name="Grigoriev I.V."/>
            <person name="Hibbett D."/>
            <person name="Nagy L.G."/>
            <person name="Martin F.M."/>
        </authorList>
    </citation>
    <scope>NUCLEOTIDE SEQUENCE</scope>
    <source>
        <strain evidence="1">Prilba</strain>
    </source>
</reference>
<gene>
    <name evidence="1" type="ORF">DFH94DRAFT_697799</name>
</gene>
<name>A0A9P5MLL2_9AGAM</name>
<reference evidence="1" key="1">
    <citation type="submission" date="2019-10" db="EMBL/GenBank/DDBJ databases">
        <authorList>
            <consortium name="DOE Joint Genome Institute"/>
            <person name="Kuo A."/>
            <person name="Miyauchi S."/>
            <person name="Kiss E."/>
            <person name="Drula E."/>
            <person name="Kohler A."/>
            <person name="Sanchez-Garcia M."/>
            <person name="Andreopoulos B."/>
            <person name="Barry K.W."/>
            <person name="Bonito G."/>
            <person name="Buee M."/>
            <person name="Carver A."/>
            <person name="Chen C."/>
            <person name="Cichocki N."/>
            <person name="Clum A."/>
            <person name="Culley D."/>
            <person name="Crous P.W."/>
            <person name="Fauchery L."/>
            <person name="Girlanda M."/>
            <person name="Hayes R."/>
            <person name="Keri Z."/>
            <person name="LaButti K."/>
            <person name="Lipzen A."/>
            <person name="Lombard V."/>
            <person name="Magnuson J."/>
            <person name="Maillard F."/>
            <person name="Morin E."/>
            <person name="Murat C."/>
            <person name="Nolan M."/>
            <person name="Ohm R."/>
            <person name="Pangilinan J."/>
            <person name="Pereira M."/>
            <person name="Perotto S."/>
            <person name="Peter M."/>
            <person name="Riley R."/>
            <person name="Sitrit Y."/>
            <person name="Stielow B."/>
            <person name="Szollosi G."/>
            <person name="Zifcakova L."/>
            <person name="Stursova M."/>
            <person name="Spatafora J.W."/>
            <person name="Tedersoo L."/>
            <person name="Vaario L.-M."/>
            <person name="Yamada A."/>
            <person name="Yan M."/>
            <person name="Wang P."/>
            <person name="Xu J."/>
            <person name="Bruns T."/>
            <person name="Baldrian P."/>
            <person name="Vilgalys R."/>
            <person name="Henrissat B."/>
            <person name="Grigoriev I.V."/>
            <person name="Hibbett D."/>
            <person name="Nagy L.G."/>
            <person name="Martin F.M."/>
        </authorList>
    </citation>
    <scope>NUCLEOTIDE SEQUENCE</scope>
    <source>
        <strain evidence="1">Prilba</strain>
    </source>
</reference>
<sequence length="133" mass="14555">MFNFDFDTHPLLFHCPLHPLFSGQGEVVKTETPRTHAHALASPSLSLETHLPMLSLHRCSLHITHLTDCLLALVTVARTFRLLMPMPMPHAHALNSDTDILSIPPVHTPMPDALVTTPMPSPLSSSTSVQPAC</sequence>
<comment type="caution">
    <text evidence="1">The sequence shown here is derived from an EMBL/GenBank/DDBJ whole genome shotgun (WGS) entry which is preliminary data.</text>
</comment>